<sequence>MDFHSLTRRELQSLCKKNKIPANMTNVAMAEALQALQIVEGIDDIGRSAEIQTPRKPEATGAEALPRKTSARRRSTAADETPRKSNPEPLPMPELPRTSCRRTSALRTRQGVSGAEAAQSGVPKTPATRNARKVSNGDASAGGGTTVTRRSTRLLKKKGLLGEEIVGSSLLVPKTTGLFQHSENNEQESSSPKVANVEKPIEGSEQEVLSVKKLTQDFEIIIDFGENLPSEEPIGKIDLNINNSEGREEPTNDKTEEKEEAVQAFIEVPVVVTDATGGAEVPVVENLIECSDGDHAEVLIPIEGSNSNGDPIKVEGDKLIGNFNGESMEVEVENGVESTDEDEKKPVETSDEMGELAKAELALKEGDSASNDISISHSYEAPVTGEDKSTENFNGGSMEVEVENGVEGMDEEPIEDEKKPVESLDEMDELVEAEGDSASNDESYEAPIIGEDKLIEGLNGSYEAPLIGEDNLVEDLNGESVEVEIVNHMEGSDEEPIQDEKKALDPLSVDDELSVVDAGLQSFPPEVHDGEVIGLLRRMSLNSKRVTTPIKFKNGEFDFGGGDDDKENLDNVSKAVIEGTKLVVVKELNSKVELQNMSLRKLKELYKQKINEQKETQYKREERTALKALNN</sequence>
<keyword evidence="1" id="KW-0175">Coiled coil</keyword>
<protein>
    <submittedName>
        <fullName evidence="3">Uncharacterized protein</fullName>
    </submittedName>
</protein>
<reference evidence="3" key="1">
    <citation type="journal article" date="2023" name="Nat. Commun.">
        <title>Diploid and tetraploid genomes of Acorus and the evolution of monocots.</title>
        <authorList>
            <person name="Ma L."/>
            <person name="Liu K.W."/>
            <person name="Li Z."/>
            <person name="Hsiao Y.Y."/>
            <person name="Qi Y."/>
            <person name="Fu T."/>
            <person name="Tang G.D."/>
            <person name="Zhang D."/>
            <person name="Sun W.H."/>
            <person name="Liu D.K."/>
            <person name="Li Y."/>
            <person name="Chen G.Z."/>
            <person name="Liu X.D."/>
            <person name="Liao X.Y."/>
            <person name="Jiang Y.T."/>
            <person name="Yu X."/>
            <person name="Hao Y."/>
            <person name="Huang J."/>
            <person name="Zhao X.W."/>
            <person name="Ke S."/>
            <person name="Chen Y.Y."/>
            <person name="Wu W.L."/>
            <person name="Hsu J.L."/>
            <person name="Lin Y.F."/>
            <person name="Huang M.D."/>
            <person name="Li C.Y."/>
            <person name="Huang L."/>
            <person name="Wang Z.W."/>
            <person name="Zhao X."/>
            <person name="Zhong W.Y."/>
            <person name="Peng D.H."/>
            <person name="Ahmad S."/>
            <person name="Lan S."/>
            <person name="Zhang J.S."/>
            <person name="Tsai W.C."/>
            <person name="Van de Peer Y."/>
            <person name="Liu Z.J."/>
        </authorList>
    </citation>
    <scope>NUCLEOTIDE SEQUENCE</scope>
    <source>
        <strain evidence="3">CP</strain>
    </source>
</reference>
<feature type="compositionally biased region" description="Acidic residues" evidence="2">
    <location>
        <begin position="332"/>
        <end position="341"/>
    </location>
</feature>
<comment type="caution">
    <text evidence="3">The sequence shown here is derived from an EMBL/GenBank/DDBJ whole genome shotgun (WGS) entry which is preliminary data.</text>
</comment>
<evidence type="ECO:0000313" key="3">
    <source>
        <dbReference type="EMBL" id="KAK1286087.1"/>
    </source>
</evidence>
<evidence type="ECO:0000256" key="2">
    <source>
        <dbReference type="SAM" id="MobiDB-lite"/>
    </source>
</evidence>
<dbReference type="AlphaFoldDB" id="A0AAV9CD83"/>
<accession>A0AAV9CD83</accession>
<reference evidence="3" key="2">
    <citation type="submission" date="2023-06" db="EMBL/GenBank/DDBJ databases">
        <authorList>
            <person name="Ma L."/>
            <person name="Liu K.-W."/>
            <person name="Li Z."/>
            <person name="Hsiao Y.-Y."/>
            <person name="Qi Y."/>
            <person name="Fu T."/>
            <person name="Tang G."/>
            <person name="Zhang D."/>
            <person name="Sun W.-H."/>
            <person name="Liu D.-K."/>
            <person name="Li Y."/>
            <person name="Chen G.-Z."/>
            <person name="Liu X.-D."/>
            <person name="Liao X.-Y."/>
            <person name="Jiang Y.-T."/>
            <person name="Yu X."/>
            <person name="Hao Y."/>
            <person name="Huang J."/>
            <person name="Zhao X.-W."/>
            <person name="Ke S."/>
            <person name="Chen Y.-Y."/>
            <person name="Wu W.-L."/>
            <person name="Hsu J.-L."/>
            <person name="Lin Y.-F."/>
            <person name="Huang M.-D."/>
            <person name="Li C.-Y."/>
            <person name="Huang L."/>
            <person name="Wang Z.-W."/>
            <person name="Zhao X."/>
            <person name="Zhong W.-Y."/>
            <person name="Peng D.-H."/>
            <person name="Ahmad S."/>
            <person name="Lan S."/>
            <person name="Zhang J.-S."/>
            <person name="Tsai W.-C."/>
            <person name="Van De Peer Y."/>
            <person name="Liu Z.-J."/>
        </authorList>
    </citation>
    <scope>NUCLEOTIDE SEQUENCE</scope>
    <source>
        <strain evidence="3">CP</strain>
        <tissue evidence="3">Leaves</tissue>
    </source>
</reference>
<feature type="compositionally biased region" description="Basic and acidic residues" evidence="2">
    <location>
        <begin position="76"/>
        <end position="86"/>
    </location>
</feature>
<evidence type="ECO:0000313" key="4">
    <source>
        <dbReference type="Proteomes" id="UP001180020"/>
    </source>
</evidence>
<dbReference type="PANTHER" id="PTHR33621:SF2">
    <property type="entry name" value="RIBOSOMAL L1 DOMAIN-CONTAINING PROTEIN"/>
    <property type="match status" value="1"/>
</dbReference>
<feature type="compositionally biased region" description="Polar residues" evidence="2">
    <location>
        <begin position="101"/>
        <end position="111"/>
    </location>
</feature>
<feature type="coiled-coil region" evidence="1">
    <location>
        <begin position="585"/>
        <end position="631"/>
    </location>
</feature>
<organism evidence="3 4">
    <name type="scientific">Acorus calamus</name>
    <name type="common">Sweet flag</name>
    <dbReference type="NCBI Taxonomy" id="4465"/>
    <lineage>
        <taxon>Eukaryota</taxon>
        <taxon>Viridiplantae</taxon>
        <taxon>Streptophyta</taxon>
        <taxon>Embryophyta</taxon>
        <taxon>Tracheophyta</taxon>
        <taxon>Spermatophyta</taxon>
        <taxon>Magnoliopsida</taxon>
        <taxon>Liliopsida</taxon>
        <taxon>Acoraceae</taxon>
        <taxon>Acorus</taxon>
    </lineage>
</organism>
<gene>
    <name evidence="3" type="ORF">QJS10_CPB20g01163</name>
</gene>
<dbReference type="EMBL" id="JAUJYO010000020">
    <property type="protein sequence ID" value="KAK1286087.1"/>
    <property type="molecule type" value="Genomic_DNA"/>
</dbReference>
<name>A0AAV9CD83_ACOCL</name>
<keyword evidence="4" id="KW-1185">Reference proteome</keyword>
<evidence type="ECO:0000256" key="1">
    <source>
        <dbReference type="SAM" id="Coils"/>
    </source>
</evidence>
<dbReference type="PANTHER" id="PTHR33621">
    <property type="entry name" value="ASPARTIC/GLUTAMIC ACID-RICH PROTEIN"/>
    <property type="match status" value="1"/>
</dbReference>
<proteinExistence type="predicted"/>
<dbReference type="Proteomes" id="UP001180020">
    <property type="component" value="Unassembled WGS sequence"/>
</dbReference>
<feature type="region of interest" description="Disordered" evidence="2">
    <location>
        <begin position="50"/>
        <end position="150"/>
    </location>
</feature>
<feature type="region of interest" description="Disordered" evidence="2">
    <location>
        <begin position="332"/>
        <end position="351"/>
    </location>
</feature>